<organism evidence="1 2">
    <name type="scientific">Sphingomonas alpina</name>
    <dbReference type="NCBI Taxonomy" id="653931"/>
    <lineage>
        <taxon>Bacteria</taxon>
        <taxon>Pseudomonadati</taxon>
        <taxon>Pseudomonadota</taxon>
        <taxon>Alphaproteobacteria</taxon>
        <taxon>Sphingomonadales</taxon>
        <taxon>Sphingomonadaceae</taxon>
        <taxon>Sphingomonas</taxon>
    </lineage>
</organism>
<dbReference type="Proteomes" id="UP000516148">
    <property type="component" value="Chromosome"/>
</dbReference>
<dbReference type="KEGG" id="spap:H3Z74_11380"/>
<keyword evidence="2" id="KW-1185">Reference proteome</keyword>
<name>A0A7H0LPS3_9SPHN</name>
<reference evidence="1 2" key="1">
    <citation type="submission" date="2020-09" db="EMBL/GenBank/DDBJ databases">
        <title>Sphingomonas sp., a new species isolated from pork steak.</title>
        <authorList>
            <person name="Heidler von Heilborn D."/>
        </authorList>
    </citation>
    <scope>NUCLEOTIDE SEQUENCE [LARGE SCALE GENOMIC DNA]</scope>
    <source>
        <strain evidence="2">S8-3T</strain>
    </source>
</reference>
<gene>
    <name evidence="1" type="ORF">H3Z74_11380</name>
</gene>
<evidence type="ECO:0000313" key="1">
    <source>
        <dbReference type="EMBL" id="QNQ11676.1"/>
    </source>
</evidence>
<proteinExistence type="predicted"/>
<sequence length="198" mass="21121">MTDAPASRGDMQAPGFIGYHAGTAPSPFYTALVAARTDRAAAQSAALAFIDGQPPYHDGFVAGFAHLPGPVRDFPRIAASYRQPFKDAVVWQDRLQAEIRRLLADHGMADSHFTDPAYLAGIDRLWMSYFALVALLGHDRNLLADIESALWLAHAITMAVDLPGGSGTAASLTPAQLSSIVNAMIVLPPEIFPLAPAQ</sequence>
<dbReference type="AlphaFoldDB" id="A0A7H0LPS3"/>
<protein>
    <submittedName>
        <fullName evidence="1">Uncharacterized protein</fullName>
    </submittedName>
</protein>
<accession>A0A7H0LPS3</accession>
<evidence type="ECO:0000313" key="2">
    <source>
        <dbReference type="Proteomes" id="UP000516148"/>
    </source>
</evidence>
<dbReference type="EMBL" id="CP061038">
    <property type="protein sequence ID" value="QNQ11676.1"/>
    <property type="molecule type" value="Genomic_DNA"/>
</dbReference>
<dbReference type="RefSeq" id="WP_187763981.1">
    <property type="nucleotide sequence ID" value="NZ_CP061038.1"/>
</dbReference>